<accession>A0A812L2B0</accession>
<comment type="caution">
    <text evidence="1">The sequence shown here is derived from an EMBL/GenBank/DDBJ whole genome shotgun (WGS) entry which is preliminary data.</text>
</comment>
<evidence type="ECO:0000313" key="2">
    <source>
        <dbReference type="Proteomes" id="UP000601435"/>
    </source>
</evidence>
<evidence type="ECO:0000313" key="1">
    <source>
        <dbReference type="EMBL" id="CAE7240064.1"/>
    </source>
</evidence>
<name>A0A812L2B0_9DINO</name>
<dbReference type="AlphaFoldDB" id="A0A812L2B0"/>
<organism evidence="1 2">
    <name type="scientific">Symbiodinium necroappetens</name>
    <dbReference type="NCBI Taxonomy" id="1628268"/>
    <lineage>
        <taxon>Eukaryota</taxon>
        <taxon>Sar</taxon>
        <taxon>Alveolata</taxon>
        <taxon>Dinophyceae</taxon>
        <taxon>Suessiales</taxon>
        <taxon>Symbiodiniaceae</taxon>
        <taxon>Symbiodinium</taxon>
    </lineage>
</organism>
<dbReference type="OrthoDB" id="10604811at2759"/>
<sequence>MRNDSPVPASAEDWLREKAPELLQAEDEAQIAQIGQKFFKQYGQHFVVRSGKHRMKTFAAVVKDDPKFVERAVRQSNSNTGANKNIQLLAAFASQQSSQETADSFRGEAARSAEECQPCTKALRESERGAEAWDIYDTFLAFIVELARLLRAQWLDAEGFNVSEFLSPLVQKVPSVHYKYISQTLCQQHLCAIGRMLQYSVVTCYTVFHGSSTYLVRFSLTKLGCNTAADKAHACLSRR</sequence>
<reference evidence="1" key="1">
    <citation type="submission" date="2021-02" db="EMBL/GenBank/DDBJ databases">
        <authorList>
            <person name="Dougan E. K."/>
            <person name="Rhodes N."/>
            <person name="Thang M."/>
            <person name="Chan C."/>
        </authorList>
    </citation>
    <scope>NUCLEOTIDE SEQUENCE</scope>
</reference>
<proteinExistence type="predicted"/>
<protein>
    <submittedName>
        <fullName evidence="1">Uncharacterized protein</fullName>
    </submittedName>
</protein>
<dbReference type="EMBL" id="CAJNJA010008757">
    <property type="protein sequence ID" value="CAE7240064.1"/>
    <property type="molecule type" value="Genomic_DNA"/>
</dbReference>
<dbReference type="Proteomes" id="UP000601435">
    <property type="component" value="Unassembled WGS sequence"/>
</dbReference>
<gene>
    <name evidence="1" type="ORF">SNEC2469_LOCUS4266</name>
</gene>
<keyword evidence="2" id="KW-1185">Reference proteome</keyword>